<proteinExistence type="inferred from homology"/>
<sequence length="108" mass="12264">MGNIVTNLACHAIAGLYSSYASYRALKRNVSNAHLVNLLTTWLVTTVFLLLTDNIVDPVFGPWFPFYFPAKLLLIVWMVYPGTRGACYVFVRYIEPTFQRVAIRAFPS</sequence>
<keyword evidence="2" id="KW-0472">Membrane</keyword>
<evidence type="ECO:0000313" key="4">
    <source>
        <dbReference type="Proteomes" id="UP000247409"/>
    </source>
</evidence>
<comment type="caution">
    <text evidence="3">The sequence shown here is derived from an EMBL/GenBank/DDBJ whole genome shotgun (WGS) entry which is preliminary data.</text>
</comment>
<reference evidence="3 4" key="1">
    <citation type="journal article" date="2018" name="Mol. Biol. Evol.">
        <title>Analysis of the draft genome of the red seaweed Gracilariopsis chorda provides insights into genome size evolution in Rhodophyta.</title>
        <authorList>
            <person name="Lee J."/>
            <person name="Yang E.C."/>
            <person name="Graf L."/>
            <person name="Yang J.H."/>
            <person name="Qiu H."/>
            <person name="Zel Zion U."/>
            <person name="Chan C.X."/>
            <person name="Stephens T.G."/>
            <person name="Weber A.P.M."/>
            <person name="Boo G.H."/>
            <person name="Boo S.M."/>
            <person name="Kim K.M."/>
            <person name="Shin Y."/>
            <person name="Jung M."/>
            <person name="Lee S.J."/>
            <person name="Yim H.S."/>
            <person name="Lee J.H."/>
            <person name="Bhattacharya D."/>
            <person name="Yoon H.S."/>
        </authorList>
    </citation>
    <scope>NUCLEOTIDE SEQUENCE [LARGE SCALE GENOMIC DNA]</scope>
    <source>
        <strain evidence="3 4">SKKU-2015</strain>
        <tissue evidence="3">Whole body</tissue>
    </source>
</reference>
<accession>A0A2V3IZP1</accession>
<organism evidence="3 4">
    <name type="scientific">Gracilariopsis chorda</name>
    <dbReference type="NCBI Taxonomy" id="448386"/>
    <lineage>
        <taxon>Eukaryota</taxon>
        <taxon>Rhodophyta</taxon>
        <taxon>Florideophyceae</taxon>
        <taxon>Rhodymeniophycidae</taxon>
        <taxon>Gracilariales</taxon>
        <taxon>Gracilariaceae</taxon>
        <taxon>Gracilariopsis</taxon>
    </lineage>
</organism>
<dbReference type="GO" id="GO:0016020">
    <property type="term" value="C:membrane"/>
    <property type="evidence" value="ECO:0007669"/>
    <property type="project" value="UniProtKB-SubCell"/>
</dbReference>
<dbReference type="Proteomes" id="UP000247409">
    <property type="component" value="Unassembled WGS sequence"/>
</dbReference>
<evidence type="ECO:0000256" key="1">
    <source>
        <dbReference type="RuleBase" id="RU362006"/>
    </source>
</evidence>
<dbReference type="AlphaFoldDB" id="A0A2V3IZP1"/>
<comment type="subcellular location">
    <subcellularLocation>
        <location evidence="1">Membrane</location>
        <topology evidence="1">Multi-pass membrane protein</topology>
    </subcellularLocation>
</comment>
<keyword evidence="4" id="KW-1185">Reference proteome</keyword>
<dbReference type="PANTHER" id="PTHR12300">
    <property type="entry name" value="HVA22-LIKE PROTEINS"/>
    <property type="match status" value="1"/>
</dbReference>
<evidence type="ECO:0008006" key="5">
    <source>
        <dbReference type="Google" id="ProtNLM"/>
    </source>
</evidence>
<dbReference type="Pfam" id="PF03134">
    <property type="entry name" value="TB2_DP1_HVA22"/>
    <property type="match status" value="1"/>
</dbReference>
<name>A0A2V3IZP1_9FLOR</name>
<keyword evidence="2" id="KW-1133">Transmembrane helix</keyword>
<evidence type="ECO:0000313" key="3">
    <source>
        <dbReference type="EMBL" id="PXF47611.1"/>
    </source>
</evidence>
<protein>
    <recommendedName>
        <fullName evidence="5">Receptor expression-enhancing protein</fullName>
    </recommendedName>
</protein>
<comment type="similarity">
    <text evidence="1">Belongs to the DP1 family.</text>
</comment>
<dbReference type="InterPro" id="IPR004345">
    <property type="entry name" value="TB2_DP1_HVA22"/>
</dbReference>
<gene>
    <name evidence="3" type="ORF">BWQ96_02590</name>
</gene>
<feature type="transmembrane region" description="Helical" evidence="2">
    <location>
        <begin position="72"/>
        <end position="91"/>
    </location>
</feature>
<dbReference type="OrthoDB" id="434647at2759"/>
<evidence type="ECO:0000256" key="2">
    <source>
        <dbReference type="SAM" id="Phobius"/>
    </source>
</evidence>
<feature type="transmembrane region" description="Helical" evidence="2">
    <location>
        <begin position="6"/>
        <end position="23"/>
    </location>
</feature>
<keyword evidence="2" id="KW-0812">Transmembrane</keyword>
<dbReference type="EMBL" id="NBIV01000022">
    <property type="protein sequence ID" value="PXF47611.1"/>
    <property type="molecule type" value="Genomic_DNA"/>
</dbReference>
<feature type="transmembrane region" description="Helical" evidence="2">
    <location>
        <begin position="35"/>
        <end position="52"/>
    </location>
</feature>